<dbReference type="RefSeq" id="WP_142056432.1">
    <property type="nucleotide sequence ID" value="NZ_VFPA01000002.1"/>
</dbReference>
<dbReference type="GO" id="GO:0005886">
    <property type="term" value="C:plasma membrane"/>
    <property type="evidence" value="ECO:0007669"/>
    <property type="project" value="UniProtKB-SubCell"/>
</dbReference>
<evidence type="ECO:0000256" key="5">
    <source>
        <dbReference type="ARBA" id="ARBA00022692"/>
    </source>
</evidence>
<dbReference type="Pfam" id="PF01292">
    <property type="entry name" value="Ni_hydr_CYTB"/>
    <property type="match status" value="1"/>
</dbReference>
<dbReference type="EMBL" id="VFPA01000002">
    <property type="protein sequence ID" value="TQM12039.1"/>
    <property type="molecule type" value="Genomic_DNA"/>
</dbReference>
<evidence type="ECO:0000256" key="9">
    <source>
        <dbReference type="ARBA" id="ARBA00023004"/>
    </source>
</evidence>
<gene>
    <name evidence="14" type="ORF">FB558_4616</name>
</gene>
<evidence type="ECO:0000256" key="1">
    <source>
        <dbReference type="ARBA" id="ARBA00004651"/>
    </source>
</evidence>
<evidence type="ECO:0000256" key="10">
    <source>
        <dbReference type="ARBA" id="ARBA00023136"/>
    </source>
</evidence>
<evidence type="ECO:0000313" key="15">
    <source>
        <dbReference type="Proteomes" id="UP000315677"/>
    </source>
</evidence>
<evidence type="ECO:0000256" key="2">
    <source>
        <dbReference type="ARBA" id="ARBA00022448"/>
    </source>
</evidence>
<keyword evidence="15" id="KW-1185">Reference proteome</keyword>
<keyword evidence="8 12" id="KW-1133">Transmembrane helix</keyword>
<feature type="transmembrane region" description="Helical" evidence="12">
    <location>
        <begin position="156"/>
        <end position="176"/>
    </location>
</feature>
<keyword evidence="6" id="KW-0479">Metal-binding</keyword>
<keyword evidence="9" id="KW-0408">Iron</keyword>
<evidence type="ECO:0000256" key="7">
    <source>
        <dbReference type="ARBA" id="ARBA00022982"/>
    </source>
</evidence>
<evidence type="ECO:0000259" key="13">
    <source>
        <dbReference type="Pfam" id="PF01292"/>
    </source>
</evidence>
<dbReference type="PANTHER" id="PTHR30529">
    <property type="entry name" value="CYTOCHROME B561"/>
    <property type="match status" value="1"/>
</dbReference>
<feature type="transmembrane region" description="Helical" evidence="12">
    <location>
        <begin position="111"/>
        <end position="129"/>
    </location>
</feature>
<reference evidence="14 15" key="1">
    <citation type="submission" date="2019-06" db="EMBL/GenBank/DDBJ databases">
        <title>Sequencing the genomes of 1000 actinobacteria strains.</title>
        <authorList>
            <person name="Klenk H.-P."/>
        </authorList>
    </citation>
    <scope>NUCLEOTIDE SEQUENCE [LARGE SCALE GENOMIC DNA]</scope>
    <source>
        <strain evidence="14 15">DSM 45301</strain>
    </source>
</reference>
<comment type="subcellular location">
    <subcellularLocation>
        <location evidence="1">Cell membrane</location>
        <topology evidence="1">Multi-pass membrane protein</topology>
    </subcellularLocation>
</comment>
<keyword evidence="4" id="KW-0349">Heme</keyword>
<dbReference type="InterPro" id="IPR016174">
    <property type="entry name" value="Di-haem_cyt_TM"/>
</dbReference>
<dbReference type="OrthoDB" id="7280471at2"/>
<dbReference type="GO" id="GO:0020037">
    <property type="term" value="F:heme binding"/>
    <property type="evidence" value="ECO:0007669"/>
    <property type="project" value="TreeGrafter"/>
</dbReference>
<keyword evidence="3" id="KW-1003">Cell membrane</keyword>
<dbReference type="Proteomes" id="UP000315677">
    <property type="component" value="Unassembled WGS sequence"/>
</dbReference>
<keyword evidence="5 12" id="KW-0812">Transmembrane</keyword>
<keyword evidence="10 12" id="KW-0472">Membrane</keyword>
<organism evidence="14 15">
    <name type="scientific">Pseudonocardia kunmingensis</name>
    <dbReference type="NCBI Taxonomy" id="630975"/>
    <lineage>
        <taxon>Bacteria</taxon>
        <taxon>Bacillati</taxon>
        <taxon>Actinomycetota</taxon>
        <taxon>Actinomycetes</taxon>
        <taxon>Pseudonocardiales</taxon>
        <taxon>Pseudonocardiaceae</taxon>
        <taxon>Pseudonocardia</taxon>
    </lineage>
</organism>
<protein>
    <submittedName>
        <fullName evidence="14">Cytochrome b561</fullName>
    </submittedName>
</protein>
<proteinExistence type="inferred from homology"/>
<feature type="transmembrane region" description="Helical" evidence="12">
    <location>
        <begin position="182"/>
        <end position="204"/>
    </location>
</feature>
<evidence type="ECO:0000256" key="8">
    <source>
        <dbReference type="ARBA" id="ARBA00022989"/>
    </source>
</evidence>
<evidence type="ECO:0000256" key="11">
    <source>
        <dbReference type="ARBA" id="ARBA00037975"/>
    </source>
</evidence>
<comment type="similarity">
    <text evidence="11">Belongs to the cytochrome b561 family.</text>
</comment>
<keyword evidence="2" id="KW-0813">Transport</keyword>
<dbReference type="PANTHER" id="PTHR30529:SF1">
    <property type="entry name" value="CYTOCHROME B561 HOMOLOG 2"/>
    <property type="match status" value="1"/>
</dbReference>
<dbReference type="GO" id="GO:0009055">
    <property type="term" value="F:electron transfer activity"/>
    <property type="evidence" value="ECO:0007669"/>
    <property type="project" value="InterPro"/>
</dbReference>
<sequence>MPLRNGAHGYGRVSKSLHWLTVGLITAQFVVGYRMADEDPALEREEDRLDALEDGCRAETDAGEAAEERCEEQLELREDALDARQDDVVGDALSGLFSGRAFGDGLSLPEWHVLLGLSIIVVAVVRLLWRATTPLPPWAESLSAGERRLESVLEKALLALLLLVPASGLLLVAGVAPVALHVAAHVVFFAVVGTHVGLVLRHTVIRRERHLSRML</sequence>
<keyword evidence="7" id="KW-0249">Electron transport</keyword>
<name>A0A543DRW3_9PSEU</name>
<dbReference type="GO" id="GO:0046872">
    <property type="term" value="F:metal ion binding"/>
    <property type="evidence" value="ECO:0007669"/>
    <property type="project" value="UniProtKB-KW"/>
</dbReference>
<dbReference type="GO" id="GO:0022904">
    <property type="term" value="P:respiratory electron transport chain"/>
    <property type="evidence" value="ECO:0007669"/>
    <property type="project" value="InterPro"/>
</dbReference>
<dbReference type="InterPro" id="IPR052168">
    <property type="entry name" value="Cytochrome_b561_oxidase"/>
</dbReference>
<evidence type="ECO:0000256" key="12">
    <source>
        <dbReference type="SAM" id="Phobius"/>
    </source>
</evidence>
<accession>A0A543DRW3</accession>
<evidence type="ECO:0000256" key="6">
    <source>
        <dbReference type="ARBA" id="ARBA00022723"/>
    </source>
</evidence>
<dbReference type="SUPFAM" id="SSF81342">
    <property type="entry name" value="Transmembrane di-heme cytochromes"/>
    <property type="match status" value="1"/>
</dbReference>
<comment type="caution">
    <text evidence="14">The sequence shown here is derived from an EMBL/GenBank/DDBJ whole genome shotgun (WGS) entry which is preliminary data.</text>
</comment>
<evidence type="ECO:0000256" key="4">
    <source>
        <dbReference type="ARBA" id="ARBA00022617"/>
    </source>
</evidence>
<dbReference type="AlphaFoldDB" id="A0A543DRW3"/>
<feature type="domain" description="Cytochrome b561 bacterial/Ni-hydrogenase" evidence="13">
    <location>
        <begin position="10"/>
        <end position="215"/>
    </location>
</feature>
<evidence type="ECO:0000256" key="3">
    <source>
        <dbReference type="ARBA" id="ARBA00022475"/>
    </source>
</evidence>
<evidence type="ECO:0000313" key="14">
    <source>
        <dbReference type="EMBL" id="TQM12039.1"/>
    </source>
</evidence>
<dbReference type="InterPro" id="IPR011577">
    <property type="entry name" value="Cyt_b561_bac/Ni-Hgenase"/>
</dbReference>